<protein>
    <recommendedName>
        <fullName evidence="4">Ig-like domain-containing protein</fullName>
    </recommendedName>
</protein>
<reference evidence="2 3" key="1">
    <citation type="submission" date="2024-02" db="EMBL/GenBank/DDBJ databases">
        <title>Chromosome-scale genome assembly of the rough periwinkle Littorina saxatilis.</title>
        <authorList>
            <person name="De Jode A."/>
            <person name="Faria R."/>
            <person name="Formenti G."/>
            <person name="Sims Y."/>
            <person name="Smith T.P."/>
            <person name="Tracey A."/>
            <person name="Wood J.M.D."/>
            <person name="Zagrodzka Z.B."/>
            <person name="Johannesson K."/>
            <person name="Butlin R.K."/>
            <person name="Leder E.H."/>
        </authorList>
    </citation>
    <scope>NUCLEOTIDE SEQUENCE [LARGE SCALE GENOMIC DNA]</scope>
    <source>
        <strain evidence="2">Snail1</strain>
        <tissue evidence="2">Muscle</tissue>
    </source>
</reference>
<evidence type="ECO:0000313" key="2">
    <source>
        <dbReference type="EMBL" id="KAK7090976.1"/>
    </source>
</evidence>
<feature type="chain" id="PRO_5043051325" description="Ig-like domain-containing protein" evidence="1">
    <location>
        <begin position="25"/>
        <end position="375"/>
    </location>
</feature>
<dbReference type="AlphaFoldDB" id="A0AAN9G0S8"/>
<name>A0AAN9G0S8_9CAEN</name>
<feature type="signal peptide" evidence="1">
    <location>
        <begin position="1"/>
        <end position="24"/>
    </location>
</feature>
<comment type="caution">
    <text evidence="2">The sequence shown here is derived from an EMBL/GenBank/DDBJ whole genome shotgun (WGS) entry which is preliminary data.</text>
</comment>
<keyword evidence="1" id="KW-0732">Signal</keyword>
<gene>
    <name evidence="2" type="ORF">V1264_010703</name>
</gene>
<accession>A0AAN9G0S8</accession>
<dbReference type="EMBL" id="JBAMIC010000024">
    <property type="protein sequence ID" value="KAK7090976.1"/>
    <property type="molecule type" value="Genomic_DNA"/>
</dbReference>
<organism evidence="2 3">
    <name type="scientific">Littorina saxatilis</name>
    <dbReference type="NCBI Taxonomy" id="31220"/>
    <lineage>
        <taxon>Eukaryota</taxon>
        <taxon>Metazoa</taxon>
        <taxon>Spiralia</taxon>
        <taxon>Lophotrochozoa</taxon>
        <taxon>Mollusca</taxon>
        <taxon>Gastropoda</taxon>
        <taxon>Caenogastropoda</taxon>
        <taxon>Littorinimorpha</taxon>
        <taxon>Littorinoidea</taxon>
        <taxon>Littorinidae</taxon>
        <taxon>Littorina</taxon>
    </lineage>
</organism>
<proteinExistence type="predicted"/>
<evidence type="ECO:0000256" key="1">
    <source>
        <dbReference type="SAM" id="SignalP"/>
    </source>
</evidence>
<keyword evidence="3" id="KW-1185">Reference proteome</keyword>
<evidence type="ECO:0000313" key="3">
    <source>
        <dbReference type="Proteomes" id="UP001374579"/>
    </source>
</evidence>
<evidence type="ECO:0008006" key="4">
    <source>
        <dbReference type="Google" id="ProtNLM"/>
    </source>
</evidence>
<sequence>MATSLVLTTLLLHTAVLTVTQVAGTFDLSVVSMTRTLSEDRTQMTLTAEFTASEQPQVAFRTYYKAFAGSTVEYAEGRGTASLTTPVTEWTVIVMRIGKFDIHYLDVYMYLREEEMDQVSMTQMLNTRPSTLSPRNDIAYSRGESFDVIVGVDWSPAETFFWPSPKDSDSNYINAQLTSTYLDQASGEVVKTKDFPSVGNFLTVNKTYQDGYQHHHATLHMSFLTAEEPVYGFFEIFAFSRFSPYSNDDHFVTDLEEHIIITVHESTTPGPFPAGFNYVKATTIPKTCSADKTKCHVKCVGNSNDLKSLAVYKVEEDGTQTDLSERPIIIGSGKYFADILTRNQNHTDSTTGQFVCKVTSRDGSSATGTVTLFRD</sequence>
<dbReference type="Proteomes" id="UP001374579">
    <property type="component" value="Unassembled WGS sequence"/>
</dbReference>